<dbReference type="EMBL" id="PDKW01000040">
    <property type="protein sequence ID" value="PGH57280.1"/>
    <property type="molecule type" value="Genomic_DNA"/>
</dbReference>
<proteinExistence type="inferred from homology"/>
<dbReference type="SMART" id="SM00825">
    <property type="entry name" value="PKS_KS"/>
    <property type="match status" value="1"/>
</dbReference>
<evidence type="ECO:0000259" key="15">
    <source>
        <dbReference type="PROSITE" id="PS52004"/>
    </source>
</evidence>
<dbReference type="InterPro" id="IPR000794">
    <property type="entry name" value="Beta-ketoacyl_synthase"/>
</dbReference>
<keyword evidence="5" id="KW-0997">Cell inner membrane</keyword>
<dbReference type="Pfam" id="PF00109">
    <property type="entry name" value="ketoacyl-synt"/>
    <property type="match status" value="1"/>
</dbReference>
<keyword evidence="3" id="KW-0536">Nodulation</keyword>
<keyword evidence="7 14" id="KW-0812">Transmembrane</keyword>
<evidence type="ECO:0000256" key="3">
    <source>
        <dbReference type="ARBA" id="ARBA00022458"/>
    </source>
</evidence>
<dbReference type="PANTHER" id="PTHR11712">
    <property type="entry name" value="POLYKETIDE SYNTHASE-RELATED"/>
    <property type="match status" value="1"/>
</dbReference>
<dbReference type="InterPro" id="IPR014030">
    <property type="entry name" value="Ketoacyl_synth_N"/>
</dbReference>
<dbReference type="OrthoDB" id="9808669at2"/>
<evidence type="ECO:0000256" key="10">
    <source>
        <dbReference type="ARBA" id="ARBA00037576"/>
    </source>
</evidence>
<protein>
    <recommendedName>
        <fullName evidence="11">Nodulation protein E</fullName>
    </recommendedName>
    <alternativeName>
        <fullName evidence="12">Host-specificity of nodulation protein B</fullName>
    </alternativeName>
</protein>
<dbReference type="SUPFAM" id="SSF53901">
    <property type="entry name" value="Thiolase-like"/>
    <property type="match status" value="2"/>
</dbReference>
<evidence type="ECO:0000313" key="17">
    <source>
        <dbReference type="Proteomes" id="UP000225379"/>
    </source>
</evidence>
<sequence>MTGGRYRRPDGSHRVVVTGVGAVTGFGVGLPAFWQGVTEARTAIQPTRRTFEAMEVVHPAATVAGYRPLDHFSEAQLLTCEPFVQYALLAANEAIAAAGLTSADLTDAAIVLGCGGGGELSRQETAIHLFANRRPRAHPTTVPRTNHQACCGMIAIEHGILGPSFVVATGCASGSHAISQATTMVRHGYAERALTGGTEANVIYAVMRCFDAARTIASDTCRPFSTGRSGLALGEGSGILVIETMESADRRGAPVLAEIAGFGMSSDATDTVQPTIRGPVRAVMQALADAGLNTDEIGYLNAHGTGTPLNDRVETAVAHAVFGPHAARLMMSSTKSQIGHTFGAAGALELIATILGMTRGVAPPTVNYQGADPDCDIDCVPNEARAHRFDAAVSQSFAFGGVNAAIAVRAV</sequence>
<dbReference type="AlphaFoldDB" id="A0A2B8BHQ0"/>
<evidence type="ECO:0000256" key="11">
    <source>
        <dbReference type="ARBA" id="ARBA00039445"/>
    </source>
</evidence>
<dbReference type="InterPro" id="IPR014031">
    <property type="entry name" value="Ketoacyl_synth_C"/>
</dbReference>
<evidence type="ECO:0000256" key="1">
    <source>
        <dbReference type="ARBA" id="ARBA00004533"/>
    </source>
</evidence>
<dbReference type="CDD" id="cd00834">
    <property type="entry name" value="KAS_I_II"/>
    <property type="match status" value="1"/>
</dbReference>
<feature type="domain" description="Ketosynthase family 3 (KS3)" evidence="15">
    <location>
        <begin position="12"/>
        <end position="410"/>
    </location>
</feature>
<evidence type="ECO:0000256" key="7">
    <source>
        <dbReference type="ARBA" id="ARBA00022692"/>
    </source>
</evidence>
<feature type="transmembrane region" description="Helical" evidence="14">
    <location>
        <begin position="15"/>
        <end position="34"/>
    </location>
</feature>
<dbReference type="PROSITE" id="PS52004">
    <property type="entry name" value="KS3_2"/>
    <property type="match status" value="1"/>
</dbReference>
<reference evidence="17" key="1">
    <citation type="submission" date="2017-10" db="EMBL/GenBank/DDBJ databases">
        <authorList>
            <person name="Kravchenko I.K."/>
            <person name="Grouzdev D.S."/>
        </authorList>
    </citation>
    <scope>NUCLEOTIDE SEQUENCE [LARGE SCALE GENOMIC DNA]</scope>
    <source>
        <strain evidence="17">B2</strain>
    </source>
</reference>
<dbReference type="RefSeq" id="WP_098736732.1">
    <property type="nucleotide sequence ID" value="NZ_PDKW01000040.1"/>
</dbReference>
<comment type="similarity">
    <text evidence="2 13">Belongs to the thiolase-like superfamily. Beta-ketoacyl-ACP synthases family.</text>
</comment>
<keyword evidence="6 13" id="KW-0808">Transferase</keyword>
<keyword evidence="8 14" id="KW-1133">Transmembrane helix</keyword>
<dbReference type="InterPro" id="IPR016039">
    <property type="entry name" value="Thiolase-like"/>
</dbReference>
<dbReference type="Pfam" id="PF02801">
    <property type="entry name" value="Ketoacyl-synt_C"/>
    <property type="match status" value="1"/>
</dbReference>
<evidence type="ECO:0000256" key="8">
    <source>
        <dbReference type="ARBA" id="ARBA00022989"/>
    </source>
</evidence>
<dbReference type="InterPro" id="IPR020841">
    <property type="entry name" value="PKS_Beta-ketoAc_synthase_dom"/>
</dbReference>
<dbReference type="PROSITE" id="PS00606">
    <property type="entry name" value="KS3_1"/>
    <property type="match status" value="1"/>
</dbReference>
<evidence type="ECO:0000256" key="6">
    <source>
        <dbReference type="ARBA" id="ARBA00022679"/>
    </source>
</evidence>
<dbReference type="Gene3D" id="3.40.47.10">
    <property type="match status" value="2"/>
</dbReference>
<dbReference type="Proteomes" id="UP000225379">
    <property type="component" value="Unassembled WGS sequence"/>
</dbReference>
<evidence type="ECO:0000256" key="4">
    <source>
        <dbReference type="ARBA" id="ARBA00022475"/>
    </source>
</evidence>
<evidence type="ECO:0000256" key="2">
    <source>
        <dbReference type="ARBA" id="ARBA00008467"/>
    </source>
</evidence>
<comment type="subcellular location">
    <subcellularLocation>
        <location evidence="1">Cell inner membrane</location>
    </subcellularLocation>
</comment>
<evidence type="ECO:0000256" key="12">
    <source>
        <dbReference type="ARBA" id="ARBA00041756"/>
    </source>
</evidence>
<keyword evidence="17" id="KW-1185">Reference proteome</keyword>
<comment type="function">
    <text evidence="10">Proposed to synthesize NOD factor fatty acyl chain. Involved in the synthesis of a highly unsaturated fatty acid moiety, which forms part of a lipo-oligosaccharide that is responsible for host specificity.</text>
</comment>
<keyword evidence="4" id="KW-1003">Cell membrane</keyword>
<organism evidence="16 17">
    <name type="scientific">Azospirillum palustre</name>
    <dbReference type="NCBI Taxonomy" id="2044885"/>
    <lineage>
        <taxon>Bacteria</taxon>
        <taxon>Pseudomonadati</taxon>
        <taxon>Pseudomonadota</taxon>
        <taxon>Alphaproteobacteria</taxon>
        <taxon>Rhodospirillales</taxon>
        <taxon>Azospirillaceae</taxon>
        <taxon>Azospirillum</taxon>
    </lineage>
</organism>
<gene>
    <name evidence="16" type="ORF">CRT60_12545</name>
</gene>
<dbReference type="GO" id="GO:0006633">
    <property type="term" value="P:fatty acid biosynthetic process"/>
    <property type="evidence" value="ECO:0007669"/>
    <property type="project" value="InterPro"/>
</dbReference>
<evidence type="ECO:0000313" key="16">
    <source>
        <dbReference type="EMBL" id="PGH57280.1"/>
    </source>
</evidence>
<evidence type="ECO:0000256" key="9">
    <source>
        <dbReference type="ARBA" id="ARBA00023136"/>
    </source>
</evidence>
<accession>A0A2B8BHQ0</accession>
<comment type="caution">
    <text evidence="16">The sequence shown here is derived from an EMBL/GenBank/DDBJ whole genome shotgun (WGS) entry which is preliminary data.</text>
</comment>
<dbReference type="InterPro" id="IPR018201">
    <property type="entry name" value="Ketoacyl_synth_AS"/>
</dbReference>
<evidence type="ECO:0000256" key="13">
    <source>
        <dbReference type="RuleBase" id="RU003694"/>
    </source>
</evidence>
<keyword evidence="9 14" id="KW-0472">Membrane</keyword>
<dbReference type="PANTHER" id="PTHR11712:SF352">
    <property type="entry name" value="3-OXOACYL-[ACYL-CARRIER-PROTEIN] SYNTHASE"/>
    <property type="match status" value="1"/>
</dbReference>
<evidence type="ECO:0000256" key="5">
    <source>
        <dbReference type="ARBA" id="ARBA00022519"/>
    </source>
</evidence>
<name>A0A2B8BHQ0_9PROT</name>
<evidence type="ECO:0000256" key="14">
    <source>
        <dbReference type="SAM" id="Phobius"/>
    </source>
</evidence>
<dbReference type="GO" id="GO:0005886">
    <property type="term" value="C:plasma membrane"/>
    <property type="evidence" value="ECO:0007669"/>
    <property type="project" value="UniProtKB-SubCell"/>
</dbReference>
<dbReference type="GO" id="GO:0004315">
    <property type="term" value="F:3-oxoacyl-[acyl-carrier-protein] synthase activity"/>
    <property type="evidence" value="ECO:0007669"/>
    <property type="project" value="InterPro"/>
</dbReference>